<protein>
    <submittedName>
        <fullName evidence="1">Uncharacterized protein</fullName>
    </submittedName>
</protein>
<sequence length="70" mass="7527">MMTTHLILEIETFASLKGIAPATVTSRAVGNSRLYHRLKNGKSCTLDVADRLRKYMADNPAPAPIAEGAA</sequence>
<name>A0A6L6WFN1_9RHOB</name>
<keyword evidence="2" id="KW-1185">Reference proteome</keyword>
<comment type="caution">
    <text evidence="1">The sequence shown here is derived from an EMBL/GenBank/DDBJ whole genome shotgun (WGS) entry which is preliminary data.</text>
</comment>
<dbReference type="Proteomes" id="UP000478892">
    <property type="component" value="Unassembled WGS sequence"/>
</dbReference>
<dbReference type="AlphaFoldDB" id="A0A6L6WFN1"/>
<gene>
    <name evidence="1" type="ORF">GO984_03305</name>
</gene>
<organism evidence="1 2">
    <name type="scientific">Parasedimentitalea huanghaiensis</name>
    <dbReference type="NCBI Taxonomy" id="2682100"/>
    <lineage>
        <taxon>Bacteria</taxon>
        <taxon>Pseudomonadati</taxon>
        <taxon>Pseudomonadota</taxon>
        <taxon>Alphaproteobacteria</taxon>
        <taxon>Rhodobacterales</taxon>
        <taxon>Paracoccaceae</taxon>
        <taxon>Parasedimentitalea</taxon>
    </lineage>
</organism>
<reference evidence="1 2" key="1">
    <citation type="submission" date="2019-12" db="EMBL/GenBank/DDBJ databases">
        <authorList>
            <person name="Zhang Y.-J."/>
        </authorList>
    </citation>
    <scope>NUCLEOTIDE SEQUENCE [LARGE SCALE GENOMIC DNA]</scope>
    <source>
        <strain evidence="1 2">CY05</strain>
    </source>
</reference>
<evidence type="ECO:0000313" key="2">
    <source>
        <dbReference type="Proteomes" id="UP000478892"/>
    </source>
</evidence>
<dbReference type="EMBL" id="WQLV01000001">
    <property type="protein sequence ID" value="MVO14827.1"/>
    <property type="molecule type" value="Genomic_DNA"/>
</dbReference>
<accession>A0A6L6WFN1</accession>
<proteinExistence type="predicted"/>
<evidence type="ECO:0000313" key="1">
    <source>
        <dbReference type="EMBL" id="MVO14827.1"/>
    </source>
</evidence>
<dbReference type="RefSeq" id="WP_157021103.1">
    <property type="nucleotide sequence ID" value="NZ_WQLV01000001.1"/>
</dbReference>